<name>A0ACC2LXC0_PERAE</name>
<evidence type="ECO:0000313" key="2">
    <source>
        <dbReference type="Proteomes" id="UP001234297"/>
    </source>
</evidence>
<sequence length="207" mass="22275">MDSSSSSSSETEYSQAGQALPRRAAGDTVFHRRKRDSSSSSPEKAAVAGNLHLPYPARSGSSSESVHCPQFSPEERSPVRPLSKEVRVEGAMAREKVYHRRGKGKGMDPGVDLFSGSVATGITCCRLGNRSAAKKDNSAIHVLPVDSAKPFTGRGGCEMDGVDIQLLDRMEKINVLVSLGANSRSDDLAKCLARCAQSLARQYELEY</sequence>
<organism evidence="1 2">
    <name type="scientific">Persea americana</name>
    <name type="common">Avocado</name>
    <dbReference type="NCBI Taxonomy" id="3435"/>
    <lineage>
        <taxon>Eukaryota</taxon>
        <taxon>Viridiplantae</taxon>
        <taxon>Streptophyta</taxon>
        <taxon>Embryophyta</taxon>
        <taxon>Tracheophyta</taxon>
        <taxon>Spermatophyta</taxon>
        <taxon>Magnoliopsida</taxon>
        <taxon>Magnoliidae</taxon>
        <taxon>Laurales</taxon>
        <taxon>Lauraceae</taxon>
        <taxon>Persea</taxon>
    </lineage>
</organism>
<gene>
    <name evidence="1" type="ORF">MRB53_011859</name>
</gene>
<dbReference type="EMBL" id="CM056811">
    <property type="protein sequence ID" value="KAJ8637592.1"/>
    <property type="molecule type" value="Genomic_DNA"/>
</dbReference>
<protein>
    <submittedName>
        <fullName evidence="1">Uncharacterized protein</fullName>
    </submittedName>
</protein>
<reference evidence="1 2" key="1">
    <citation type="journal article" date="2022" name="Hortic Res">
        <title>A haplotype resolved chromosomal level avocado genome allows analysis of novel avocado genes.</title>
        <authorList>
            <person name="Nath O."/>
            <person name="Fletcher S.J."/>
            <person name="Hayward A."/>
            <person name="Shaw L.M."/>
            <person name="Masouleh A.K."/>
            <person name="Furtado A."/>
            <person name="Henry R.J."/>
            <person name="Mitter N."/>
        </authorList>
    </citation>
    <scope>NUCLEOTIDE SEQUENCE [LARGE SCALE GENOMIC DNA]</scope>
    <source>
        <strain evidence="2">cv. Hass</strain>
    </source>
</reference>
<accession>A0ACC2LXC0</accession>
<keyword evidence="2" id="KW-1185">Reference proteome</keyword>
<comment type="caution">
    <text evidence="1">The sequence shown here is derived from an EMBL/GenBank/DDBJ whole genome shotgun (WGS) entry which is preliminary data.</text>
</comment>
<proteinExistence type="predicted"/>
<dbReference type="Proteomes" id="UP001234297">
    <property type="component" value="Chromosome 3"/>
</dbReference>
<evidence type="ECO:0000313" key="1">
    <source>
        <dbReference type="EMBL" id="KAJ8637592.1"/>
    </source>
</evidence>